<keyword evidence="2 4" id="KW-0456">Lyase</keyword>
<gene>
    <name evidence="4" type="ORF">TTHT_0377</name>
</gene>
<dbReference type="EMBL" id="AP017470">
    <property type="protein sequence ID" value="BBB31991.1"/>
    <property type="molecule type" value="Genomic_DNA"/>
</dbReference>
<dbReference type="PANTHER" id="PTHR43351">
    <property type="entry name" value="L(+)-TARTRATE DEHYDRATASE SUBUNIT BETA"/>
    <property type="match status" value="1"/>
</dbReference>
<dbReference type="InterPro" id="IPR004647">
    <property type="entry name" value="Fe-S_hydro-lyase_TtdB-typ_cat"/>
</dbReference>
<dbReference type="PANTHER" id="PTHR43351:SF2">
    <property type="entry name" value="L(+)-TARTRATE DEHYDRATASE SUBUNIT BETA-RELATED"/>
    <property type="match status" value="1"/>
</dbReference>
<dbReference type="Proteomes" id="UP000595564">
    <property type="component" value="Chromosome"/>
</dbReference>
<dbReference type="SUPFAM" id="SSF117457">
    <property type="entry name" value="FumA C-terminal domain-like"/>
    <property type="match status" value="1"/>
</dbReference>
<proteinExistence type="inferred from homology"/>
<name>A0A7R6PPI2_9BACT</name>
<evidence type="ECO:0000313" key="4">
    <source>
        <dbReference type="EMBL" id="BBB31991.1"/>
    </source>
</evidence>
<evidence type="ECO:0000256" key="2">
    <source>
        <dbReference type="ARBA" id="ARBA00023239"/>
    </source>
</evidence>
<keyword evidence="5" id="KW-1185">Reference proteome</keyword>
<dbReference type="Gene3D" id="3.20.130.10">
    <property type="entry name" value="Fe-S hydro-lyase, tartrate dehydratase beta-type, catalytic domain"/>
    <property type="match status" value="1"/>
</dbReference>
<protein>
    <submittedName>
        <fullName evidence="4">Fumarate hydratase class I subunit beta</fullName>
        <ecNumber evidence="4">4.2.1.2</ecNumber>
    </submittedName>
</protein>
<dbReference type="NCBIfam" id="TIGR00723">
    <property type="entry name" value="ttdB_fumA_fumB"/>
    <property type="match status" value="1"/>
</dbReference>
<dbReference type="GO" id="GO:0004333">
    <property type="term" value="F:fumarate hydratase activity"/>
    <property type="evidence" value="ECO:0007669"/>
    <property type="project" value="UniProtKB-EC"/>
</dbReference>
<dbReference type="Pfam" id="PF05683">
    <property type="entry name" value="Fumerase_C"/>
    <property type="match status" value="1"/>
</dbReference>
<dbReference type="KEGG" id="thyd:TTHT_0377"/>
<accession>A0A7R6PPI2</accession>
<evidence type="ECO:0000259" key="3">
    <source>
        <dbReference type="Pfam" id="PF05683"/>
    </source>
</evidence>
<dbReference type="AlphaFoldDB" id="A0A7R6PPI2"/>
<evidence type="ECO:0000256" key="1">
    <source>
        <dbReference type="ARBA" id="ARBA00008876"/>
    </source>
</evidence>
<comment type="similarity">
    <text evidence="1">Belongs to the class-I fumarase family.</text>
</comment>
<dbReference type="EC" id="4.2.1.2" evidence="4"/>
<evidence type="ECO:0000313" key="5">
    <source>
        <dbReference type="Proteomes" id="UP000595564"/>
    </source>
</evidence>
<feature type="domain" description="Fe-S hydro-lyase tartrate dehydratase beta-type catalytic" evidence="3">
    <location>
        <begin position="3"/>
        <end position="179"/>
    </location>
</feature>
<organism evidence="4 5">
    <name type="scientific">Thermotomaculum hydrothermale</name>
    <dbReference type="NCBI Taxonomy" id="981385"/>
    <lineage>
        <taxon>Bacteria</taxon>
        <taxon>Pseudomonadati</taxon>
        <taxon>Acidobacteriota</taxon>
        <taxon>Holophagae</taxon>
        <taxon>Thermotomaculales</taxon>
        <taxon>Thermotomaculaceae</taxon>
        <taxon>Thermotomaculum</taxon>
    </lineage>
</organism>
<sequence length="195" mass="21742">MTIKINLPVSEEEIRKLKIGDEVLLSGTMVTARDQAHKLMVEKKPDFIRPYLKDSVIYHCGPVVKKNENGEWEFVAAGPTTSSREEPYQADVIREYQVRGVIGKGGMGEKTLKGLQEVGAVYFHAVGGLGTLLAKRVVKVKEVFMLEEFGTPEAFWVIEVKDFPVVVTMDSHGNSLHKTVLEKSLEKSKKLLGID</sequence>
<reference evidence="4 5" key="1">
    <citation type="journal article" date="2012" name="Extremophiles">
        <title>Thermotomaculum hydrothermale gen. nov., sp. nov., a novel heterotrophic thermophile within the phylum Acidobacteria from a deep-sea hydrothermal vent chimney in the Southern Okinawa Trough.</title>
        <authorList>
            <person name="Izumi H."/>
            <person name="Nunoura T."/>
            <person name="Miyazaki M."/>
            <person name="Mino S."/>
            <person name="Toki T."/>
            <person name="Takai K."/>
            <person name="Sako Y."/>
            <person name="Sawabe T."/>
            <person name="Nakagawa S."/>
        </authorList>
    </citation>
    <scope>NUCLEOTIDE SEQUENCE [LARGE SCALE GENOMIC DNA]</scope>
    <source>
        <strain evidence="4 5">AC55</strain>
    </source>
</reference>
<dbReference type="RefSeq" id="WP_201328323.1">
    <property type="nucleotide sequence ID" value="NZ_AP017470.1"/>
</dbReference>
<dbReference type="InterPro" id="IPR036660">
    <property type="entry name" value="Fe-S_hydroAse_TtdB_cat_sf"/>
</dbReference>